<keyword evidence="2" id="KW-1185">Reference proteome</keyword>
<dbReference type="Proteomes" id="UP000503004">
    <property type="component" value="Chromosome"/>
</dbReference>
<sequence>MHQLTETGFLRIHQIVGDRKANPPIPPIIPVSRSTWWAGVKDGRYPKPIKIGPRTTVWTVEDIRELVNRIRRGESA</sequence>
<dbReference type="Gene3D" id="1.10.238.160">
    <property type="match status" value="1"/>
</dbReference>
<proteinExistence type="predicted"/>
<evidence type="ECO:0000313" key="2">
    <source>
        <dbReference type="Proteomes" id="UP000503004"/>
    </source>
</evidence>
<evidence type="ECO:0000313" key="1">
    <source>
        <dbReference type="EMBL" id="QJD31182.1"/>
    </source>
</evidence>
<organism evidence="1 2">
    <name type="scientific">Methylococcus geothermalis</name>
    <dbReference type="NCBI Taxonomy" id="2681310"/>
    <lineage>
        <taxon>Bacteria</taxon>
        <taxon>Pseudomonadati</taxon>
        <taxon>Pseudomonadota</taxon>
        <taxon>Gammaproteobacteria</taxon>
        <taxon>Methylococcales</taxon>
        <taxon>Methylococcaceae</taxon>
        <taxon>Methylococcus</taxon>
    </lineage>
</organism>
<dbReference type="Pfam" id="PF05930">
    <property type="entry name" value="Phage_AlpA"/>
    <property type="match status" value="1"/>
</dbReference>
<dbReference type="AlphaFoldDB" id="A0A858QB69"/>
<name>A0A858QB69_9GAMM</name>
<accession>A0A858QB69</accession>
<protein>
    <submittedName>
        <fullName evidence="1">AlpA family phage regulatory protein</fullName>
    </submittedName>
</protein>
<dbReference type="EMBL" id="CP046565">
    <property type="protein sequence ID" value="QJD31182.1"/>
    <property type="molecule type" value="Genomic_DNA"/>
</dbReference>
<reference evidence="2" key="1">
    <citation type="submission" date="2019-12" db="EMBL/GenBank/DDBJ databases">
        <authorList>
            <person name="Awala S.I."/>
            <person name="Rhee S.K."/>
        </authorList>
    </citation>
    <scope>NUCLEOTIDE SEQUENCE [LARGE SCALE GENOMIC DNA]</scope>
    <source>
        <strain evidence="2">IM1</strain>
    </source>
</reference>
<dbReference type="KEGG" id="metu:GNH96_15360"/>
<dbReference type="InterPro" id="IPR010260">
    <property type="entry name" value="AlpA"/>
</dbReference>
<dbReference type="RefSeq" id="WP_169604449.1">
    <property type="nucleotide sequence ID" value="NZ_CP046565.1"/>
</dbReference>
<gene>
    <name evidence="1" type="ORF">GNH96_15360</name>
</gene>